<evidence type="ECO:0000313" key="1">
    <source>
        <dbReference type="EMBL" id="MFF0452897.1"/>
    </source>
</evidence>
<evidence type="ECO:0000313" key="2">
    <source>
        <dbReference type="Proteomes" id="UP001601521"/>
    </source>
</evidence>
<comment type="caution">
    <text evidence="1">The sequence shown here is derived from an EMBL/GenBank/DDBJ whole genome shotgun (WGS) entry which is preliminary data.</text>
</comment>
<accession>A0ABW6NE29</accession>
<gene>
    <name evidence="1" type="ORF">ACFYTH_05960</name>
</gene>
<sequence>MALLEKGWTAEEFADLISSAVGDVARTVVTERVPCAHVLQLLDMVGKEVDMDGRLLGL</sequence>
<dbReference type="RefSeq" id="WP_387249627.1">
    <property type="nucleotide sequence ID" value="NZ_JBIALX010000002.1"/>
</dbReference>
<name>A0ABW6NE29_9NOCA</name>
<dbReference type="EMBL" id="JBIALX010000002">
    <property type="protein sequence ID" value="MFF0452897.1"/>
    <property type="molecule type" value="Genomic_DNA"/>
</dbReference>
<keyword evidence="2" id="KW-1185">Reference proteome</keyword>
<proteinExistence type="predicted"/>
<protein>
    <submittedName>
        <fullName evidence="1">Uncharacterized protein</fullName>
    </submittedName>
</protein>
<organism evidence="1 2">
    <name type="scientific">Nocardia africana</name>
    <dbReference type="NCBI Taxonomy" id="134964"/>
    <lineage>
        <taxon>Bacteria</taxon>
        <taxon>Bacillati</taxon>
        <taxon>Actinomycetota</taxon>
        <taxon>Actinomycetes</taxon>
        <taxon>Mycobacteriales</taxon>
        <taxon>Nocardiaceae</taxon>
        <taxon>Nocardia</taxon>
    </lineage>
</organism>
<dbReference type="Proteomes" id="UP001601521">
    <property type="component" value="Unassembled WGS sequence"/>
</dbReference>
<reference evidence="1 2" key="1">
    <citation type="submission" date="2024-10" db="EMBL/GenBank/DDBJ databases">
        <title>The Natural Products Discovery Center: Release of the First 8490 Sequenced Strains for Exploring Actinobacteria Biosynthetic Diversity.</title>
        <authorList>
            <person name="Kalkreuter E."/>
            <person name="Kautsar S.A."/>
            <person name="Yang D."/>
            <person name="Bader C.D."/>
            <person name="Teijaro C.N."/>
            <person name="Fluegel L."/>
            <person name="Davis C.M."/>
            <person name="Simpson J.R."/>
            <person name="Lauterbach L."/>
            <person name="Steele A.D."/>
            <person name="Gui C."/>
            <person name="Meng S."/>
            <person name="Li G."/>
            <person name="Viehrig K."/>
            <person name="Ye F."/>
            <person name="Su P."/>
            <person name="Kiefer A.F."/>
            <person name="Nichols A."/>
            <person name="Cepeda A.J."/>
            <person name="Yan W."/>
            <person name="Fan B."/>
            <person name="Jiang Y."/>
            <person name="Adhikari A."/>
            <person name="Zheng C.-J."/>
            <person name="Schuster L."/>
            <person name="Cowan T.M."/>
            <person name="Smanski M.J."/>
            <person name="Chevrette M.G."/>
            <person name="De Carvalho L.P.S."/>
            <person name="Shen B."/>
        </authorList>
    </citation>
    <scope>NUCLEOTIDE SEQUENCE [LARGE SCALE GENOMIC DNA]</scope>
    <source>
        <strain evidence="1 2">NPDC004550</strain>
    </source>
</reference>